<name>A0A4D6L2B6_VIGUN</name>
<dbReference type="AlphaFoldDB" id="A0A4D6L2B6"/>
<evidence type="ECO:0000313" key="1">
    <source>
        <dbReference type="EMBL" id="QCD82615.1"/>
    </source>
</evidence>
<organism evidence="1 2">
    <name type="scientific">Vigna unguiculata</name>
    <name type="common">Cowpea</name>
    <dbReference type="NCBI Taxonomy" id="3917"/>
    <lineage>
        <taxon>Eukaryota</taxon>
        <taxon>Viridiplantae</taxon>
        <taxon>Streptophyta</taxon>
        <taxon>Embryophyta</taxon>
        <taxon>Tracheophyta</taxon>
        <taxon>Spermatophyta</taxon>
        <taxon>Magnoliopsida</taxon>
        <taxon>eudicotyledons</taxon>
        <taxon>Gunneridae</taxon>
        <taxon>Pentapetalae</taxon>
        <taxon>rosids</taxon>
        <taxon>fabids</taxon>
        <taxon>Fabales</taxon>
        <taxon>Fabaceae</taxon>
        <taxon>Papilionoideae</taxon>
        <taxon>50 kb inversion clade</taxon>
        <taxon>NPAAA clade</taxon>
        <taxon>indigoferoid/millettioid clade</taxon>
        <taxon>Phaseoleae</taxon>
        <taxon>Vigna</taxon>
    </lineage>
</organism>
<proteinExistence type="predicted"/>
<dbReference type="Proteomes" id="UP000501690">
    <property type="component" value="Linkage Group LG2"/>
</dbReference>
<protein>
    <submittedName>
        <fullName evidence="1">Protein phosphatase 3</fullName>
    </submittedName>
</protein>
<accession>A0A4D6L2B6</accession>
<evidence type="ECO:0000313" key="2">
    <source>
        <dbReference type="Proteomes" id="UP000501690"/>
    </source>
</evidence>
<sequence>MGSISNPAIHTTTHIVTSDSHGLSDSRTIRERVCAALMPLMVAVAGCFGYCSMQKHKRCSYTAEDFATLAAATRFTIKEVEALHVLFKRLSSSLIDDGFIHKMPNL</sequence>
<dbReference type="EMBL" id="CP039346">
    <property type="protein sequence ID" value="QCD82615.1"/>
    <property type="molecule type" value="Genomic_DNA"/>
</dbReference>
<gene>
    <name evidence="1" type="ORF">DEO72_LG2g2955</name>
</gene>
<keyword evidence="2" id="KW-1185">Reference proteome</keyword>
<reference evidence="1 2" key="1">
    <citation type="submission" date="2019-04" db="EMBL/GenBank/DDBJ databases">
        <title>An improved genome assembly and genetic linkage map for asparagus bean, Vigna unguiculata ssp. sesquipedialis.</title>
        <authorList>
            <person name="Xia Q."/>
            <person name="Zhang R."/>
            <person name="Dong Y."/>
        </authorList>
    </citation>
    <scope>NUCLEOTIDE SEQUENCE [LARGE SCALE GENOMIC DNA]</scope>
    <source>
        <tissue evidence="1">Leaf</tissue>
    </source>
</reference>